<comment type="caution">
    <text evidence="2">The sequence shown here is derived from an EMBL/GenBank/DDBJ whole genome shotgun (WGS) entry which is preliminary data.</text>
</comment>
<evidence type="ECO:0000259" key="1">
    <source>
        <dbReference type="Pfam" id="PF12680"/>
    </source>
</evidence>
<accession>A0ABP7UYD1</accession>
<dbReference type="SUPFAM" id="SSF54427">
    <property type="entry name" value="NTF2-like"/>
    <property type="match status" value="1"/>
</dbReference>
<protein>
    <recommendedName>
        <fullName evidence="1">SnoaL-like domain-containing protein</fullName>
    </recommendedName>
</protein>
<dbReference type="InterPro" id="IPR032710">
    <property type="entry name" value="NTF2-like_dom_sf"/>
</dbReference>
<dbReference type="RefSeq" id="WP_345059793.1">
    <property type="nucleotide sequence ID" value="NZ_BAABDK010000035.1"/>
</dbReference>
<evidence type="ECO:0000313" key="3">
    <source>
        <dbReference type="Proteomes" id="UP001501469"/>
    </source>
</evidence>
<keyword evidence="3" id="KW-1185">Reference proteome</keyword>
<evidence type="ECO:0000313" key="2">
    <source>
        <dbReference type="EMBL" id="GAA4055540.1"/>
    </source>
</evidence>
<organism evidence="2 3">
    <name type="scientific">Hymenobacter glaciei</name>
    <dbReference type="NCBI Taxonomy" id="877209"/>
    <lineage>
        <taxon>Bacteria</taxon>
        <taxon>Pseudomonadati</taxon>
        <taxon>Bacteroidota</taxon>
        <taxon>Cytophagia</taxon>
        <taxon>Cytophagales</taxon>
        <taxon>Hymenobacteraceae</taxon>
        <taxon>Hymenobacter</taxon>
    </lineage>
</organism>
<dbReference type="Proteomes" id="UP001501469">
    <property type="component" value="Unassembled WGS sequence"/>
</dbReference>
<gene>
    <name evidence="2" type="ORF">GCM10022409_48470</name>
</gene>
<dbReference type="Pfam" id="PF12680">
    <property type="entry name" value="SnoaL_2"/>
    <property type="match status" value="1"/>
</dbReference>
<dbReference type="EMBL" id="BAABDK010000035">
    <property type="protein sequence ID" value="GAA4055540.1"/>
    <property type="molecule type" value="Genomic_DNA"/>
</dbReference>
<proteinExistence type="predicted"/>
<reference evidence="3" key="1">
    <citation type="journal article" date="2019" name="Int. J. Syst. Evol. Microbiol.">
        <title>The Global Catalogue of Microorganisms (GCM) 10K type strain sequencing project: providing services to taxonomists for standard genome sequencing and annotation.</title>
        <authorList>
            <consortium name="The Broad Institute Genomics Platform"/>
            <consortium name="The Broad Institute Genome Sequencing Center for Infectious Disease"/>
            <person name="Wu L."/>
            <person name="Ma J."/>
        </authorList>
    </citation>
    <scope>NUCLEOTIDE SEQUENCE [LARGE SCALE GENOMIC DNA]</scope>
    <source>
        <strain evidence="3">JCM 17225</strain>
    </source>
</reference>
<dbReference type="InterPro" id="IPR037401">
    <property type="entry name" value="SnoaL-like"/>
</dbReference>
<dbReference type="Gene3D" id="3.10.450.50">
    <property type="match status" value="1"/>
</dbReference>
<name>A0ABP7UYD1_9BACT</name>
<feature type="domain" description="SnoaL-like" evidence="1">
    <location>
        <begin position="15"/>
        <end position="115"/>
    </location>
</feature>
<sequence>MLTLDPAHAALLDMVYHAFNARNVTAALALMQPDVEWSSGFKGQYLSGYEALRNFWTTQWQHLDVVIQPLGYHALPDGRVATRVSQLAHDVVGAVVIDNQVTHIYEFEGGLIKRMNIKSIHFLDQL</sequence>